<feature type="region of interest" description="Disordered" evidence="8">
    <location>
        <begin position="71"/>
        <end position="106"/>
    </location>
</feature>
<dbReference type="GO" id="GO:0008017">
    <property type="term" value="F:microtubule binding"/>
    <property type="evidence" value="ECO:0007669"/>
    <property type="project" value="TreeGrafter"/>
</dbReference>
<feature type="repeat" description="WD" evidence="6">
    <location>
        <begin position="694"/>
        <end position="735"/>
    </location>
</feature>
<accession>A0A9P0D4X1</accession>
<dbReference type="Gene3D" id="2.130.10.10">
    <property type="entry name" value="YVTN repeat-like/Quinoprotein amine dehydrogenase"/>
    <property type="match status" value="2"/>
</dbReference>
<comment type="subcellular location">
    <subcellularLocation>
        <location evidence="1">Cytoplasm</location>
        <location evidence="1">Cytoskeleton</location>
    </subcellularLocation>
</comment>
<feature type="compositionally biased region" description="Polar residues" evidence="8">
    <location>
        <begin position="83"/>
        <end position="104"/>
    </location>
</feature>
<dbReference type="AlphaFoldDB" id="A0A9P0D4X1"/>
<dbReference type="SMART" id="SM00320">
    <property type="entry name" value="WD40"/>
    <property type="match status" value="11"/>
</dbReference>
<dbReference type="GO" id="GO:0005874">
    <property type="term" value="C:microtubule"/>
    <property type="evidence" value="ECO:0007669"/>
    <property type="project" value="UniProtKB-KW"/>
</dbReference>
<dbReference type="InterPro" id="IPR049813">
    <property type="entry name" value="Elp-1-like_TD"/>
</dbReference>
<organism evidence="11 12">
    <name type="scientific">Psylliodes chrysocephalus</name>
    <dbReference type="NCBI Taxonomy" id="3402493"/>
    <lineage>
        <taxon>Eukaryota</taxon>
        <taxon>Metazoa</taxon>
        <taxon>Ecdysozoa</taxon>
        <taxon>Arthropoda</taxon>
        <taxon>Hexapoda</taxon>
        <taxon>Insecta</taxon>
        <taxon>Pterygota</taxon>
        <taxon>Neoptera</taxon>
        <taxon>Endopterygota</taxon>
        <taxon>Coleoptera</taxon>
        <taxon>Polyphaga</taxon>
        <taxon>Cucujiformia</taxon>
        <taxon>Chrysomeloidea</taxon>
        <taxon>Chrysomelidae</taxon>
        <taxon>Galerucinae</taxon>
        <taxon>Alticini</taxon>
        <taxon>Psylliodes</taxon>
    </lineage>
</organism>
<keyword evidence="12" id="KW-1185">Reference proteome</keyword>
<evidence type="ECO:0000313" key="12">
    <source>
        <dbReference type="Proteomes" id="UP001153636"/>
    </source>
</evidence>
<dbReference type="InterPro" id="IPR055442">
    <property type="entry name" value="Beta-prop_EML-like_2nd"/>
</dbReference>
<sequence length="841" mass="94233">MIIDSSFDVDVFGPRLNSCEKGFEEDVYVNRIAELEKKVGEQQNELICLKATLAEALRRLNNLEVTQQASRVIPTPTPITPTRLETSSSPSSDYHKQSYNNTTSKLEEQRKNYISSFLPQRKAVHYRSTGSLHSDSQSSSSASPIPTPSPRATPLPTNARRTYSSSKLSTKSTSSLHKRWSSTGDFIHINNHTDVHSKTKDITYNDEEKSIKMFLRNKPIILHVPSNLTENYEITKVSKTPSKKLKLEWVYGYRGRDCRSNLYFLPTGEIVYFVAALAILYNPEEQIQRHYTEHTDDIKSLAIHPNKMTIATGQCTGHNNLERRAHIRVWNSISLHTQYVIGMNDFDSAVCCLSFGKVDGSLLLAVDDAPDHTISLWDWQKGENGYKITETKCSVDTVVSAEFHPIDNNCIVTCGKTHIAFWSIQINGNLFKRNGIFEIRDRPRYVTCVNFLQSGEVISGDSSGHLAIWGRGTNTLFKYIKNVHEGSIFSICVTKHGNIITGGGRDGRLVEFAPNLVLTGVVNQIEGHFGGVRIVSEGKGYQLLIGTTHNCILLGTLDIGFQPIVLGHANEIWALASHPTIPHFATAGYDRVLQLWDSMSHTILWSKDIEEQAQSICYYHDGSCIIVGCINGKWLVFDVQSRQLLARHTDGNDPIQVIRFSPDGSLLAIGSRDSLIYIYQVSDDGTKYTRVGRCVGHSSGIVHLDWAENSQMLRSNSSDFELLFWNSETCRQIVQIPLLRDIEWATHTCTVTFSTIGIWSEYISGIDINCCDRSHDSELIVTGDDYGKVKLYSFPASQPKSLCHTYSGHSSYVTDVKFLYDDSRVISTGGNDTAVVQWTVT</sequence>
<dbReference type="EMBL" id="OV651817">
    <property type="protein sequence ID" value="CAH1110559.1"/>
    <property type="molecule type" value="Genomic_DNA"/>
</dbReference>
<evidence type="ECO:0000259" key="10">
    <source>
        <dbReference type="Pfam" id="PF23414"/>
    </source>
</evidence>
<feature type="repeat" description="WD" evidence="6">
    <location>
        <begin position="648"/>
        <end position="689"/>
    </location>
</feature>
<keyword evidence="4" id="KW-0677">Repeat</keyword>
<name>A0A9P0D4X1_9CUCU</name>
<dbReference type="Proteomes" id="UP001153636">
    <property type="component" value="Chromosome 5"/>
</dbReference>
<protein>
    <recommendedName>
        <fullName evidence="13">Echinoderm microtubule-associated protein-like 2</fullName>
    </recommendedName>
</protein>
<keyword evidence="3" id="KW-0493">Microtubule</keyword>
<dbReference type="InterPro" id="IPR001680">
    <property type="entry name" value="WD40_rpt"/>
</dbReference>
<dbReference type="PROSITE" id="PS50294">
    <property type="entry name" value="WD_REPEATS_REGION"/>
    <property type="match status" value="2"/>
</dbReference>
<feature type="coiled-coil region" evidence="7">
    <location>
        <begin position="25"/>
        <end position="66"/>
    </location>
</feature>
<dbReference type="InterPro" id="IPR055439">
    <property type="entry name" value="Beta-prop_EML_1st"/>
</dbReference>
<feature type="compositionally biased region" description="Low complexity" evidence="8">
    <location>
        <begin position="164"/>
        <end position="175"/>
    </location>
</feature>
<gene>
    <name evidence="11" type="ORF">PSYICH_LOCUS10989</name>
</gene>
<evidence type="ECO:0000256" key="7">
    <source>
        <dbReference type="SAM" id="Coils"/>
    </source>
</evidence>
<dbReference type="GO" id="GO:0072686">
    <property type="term" value="C:mitotic spindle"/>
    <property type="evidence" value="ECO:0007669"/>
    <property type="project" value="TreeGrafter"/>
</dbReference>
<dbReference type="OrthoDB" id="47802at2759"/>
<keyword evidence="5" id="KW-0963">Cytoplasm</keyword>
<feature type="region of interest" description="Disordered" evidence="8">
    <location>
        <begin position="125"/>
        <end position="176"/>
    </location>
</feature>
<evidence type="ECO:0000256" key="8">
    <source>
        <dbReference type="SAM" id="MobiDB-lite"/>
    </source>
</evidence>
<evidence type="ECO:0000256" key="2">
    <source>
        <dbReference type="ARBA" id="ARBA00022574"/>
    </source>
</evidence>
<dbReference type="PANTHER" id="PTHR13720:SF50">
    <property type="entry name" value="ECHINODERM MICROTUBULE-ASSOCIATED PROTEIN-LIKE 2"/>
    <property type="match status" value="1"/>
</dbReference>
<feature type="repeat" description="WD" evidence="6">
    <location>
        <begin position="565"/>
        <end position="597"/>
    </location>
</feature>
<dbReference type="PANTHER" id="PTHR13720">
    <property type="entry name" value="WD-40 REPEAT PROTEIN"/>
    <property type="match status" value="1"/>
</dbReference>
<feature type="domain" description="EML-like first beta-propeller" evidence="9">
    <location>
        <begin position="288"/>
        <end position="554"/>
    </location>
</feature>
<feature type="compositionally biased region" description="Low complexity" evidence="8">
    <location>
        <begin position="128"/>
        <end position="144"/>
    </location>
</feature>
<dbReference type="InterPro" id="IPR015943">
    <property type="entry name" value="WD40/YVTN_repeat-like_dom_sf"/>
</dbReference>
<dbReference type="InterPro" id="IPR050630">
    <property type="entry name" value="WD_repeat_EMAP"/>
</dbReference>
<evidence type="ECO:0000256" key="4">
    <source>
        <dbReference type="ARBA" id="ARBA00022737"/>
    </source>
</evidence>
<evidence type="ECO:0000256" key="1">
    <source>
        <dbReference type="ARBA" id="ARBA00004245"/>
    </source>
</evidence>
<reference evidence="11" key="1">
    <citation type="submission" date="2022-01" db="EMBL/GenBank/DDBJ databases">
        <authorList>
            <person name="King R."/>
        </authorList>
    </citation>
    <scope>NUCLEOTIDE SEQUENCE</scope>
</reference>
<dbReference type="Pfam" id="PF03451">
    <property type="entry name" value="HELP"/>
    <property type="match status" value="1"/>
</dbReference>
<evidence type="ECO:0000259" key="9">
    <source>
        <dbReference type="Pfam" id="PF23409"/>
    </source>
</evidence>
<evidence type="ECO:0000313" key="11">
    <source>
        <dbReference type="EMBL" id="CAH1110559.1"/>
    </source>
</evidence>
<dbReference type="InterPro" id="IPR036322">
    <property type="entry name" value="WD40_repeat_dom_sf"/>
</dbReference>
<evidence type="ECO:0000256" key="5">
    <source>
        <dbReference type="ARBA" id="ARBA00023212"/>
    </source>
</evidence>
<evidence type="ECO:0008006" key="13">
    <source>
        <dbReference type="Google" id="ProtNLM"/>
    </source>
</evidence>
<keyword evidence="5" id="KW-0206">Cytoskeleton</keyword>
<evidence type="ECO:0000256" key="6">
    <source>
        <dbReference type="PROSITE-ProRule" id="PRU00221"/>
    </source>
</evidence>
<dbReference type="Pfam" id="PF23414">
    <property type="entry name" value="Beta-prop_EML_2"/>
    <property type="match status" value="1"/>
</dbReference>
<dbReference type="SUPFAM" id="SSF50978">
    <property type="entry name" value="WD40 repeat-like"/>
    <property type="match status" value="2"/>
</dbReference>
<keyword evidence="2 6" id="KW-0853">WD repeat</keyword>
<keyword evidence="7" id="KW-0175">Coiled coil</keyword>
<dbReference type="FunFam" id="2.130.10.10:FF:000320">
    <property type="entry name" value="echinoderm microtubule-associated protein-like 6"/>
    <property type="match status" value="1"/>
</dbReference>
<dbReference type="InterPro" id="IPR005108">
    <property type="entry name" value="HELP"/>
</dbReference>
<feature type="repeat" description="WD" evidence="6">
    <location>
        <begin position="806"/>
        <end position="841"/>
    </location>
</feature>
<evidence type="ECO:0000256" key="3">
    <source>
        <dbReference type="ARBA" id="ARBA00022701"/>
    </source>
</evidence>
<proteinExistence type="predicted"/>
<feature type="domain" description="EML-like second beta-propeller" evidence="10">
    <location>
        <begin position="572"/>
        <end position="840"/>
    </location>
</feature>
<dbReference type="Pfam" id="PF23409">
    <property type="entry name" value="Beta-prop_EML"/>
    <property type="match status" value="1"/>
</dbReference>
<dbReference type="GO" id="GO:0000226">
    <property type="term" value="P:microtubule cytoskeleton organization"/>
    <property type="evidence" value="ECO:0007669"/>
    <property type="project" value="TreeGrafter"/>
</dbReference>
<dbReference type="PROSITE" id="PS50082">
    <property type="entry name" value="WD_REPEATS_2"/>
    <property type="match status" value="4"/>
</dbReference>
<dbReference type="CDD" id="cd21931">
    <property type="entry name" value="TD_EMAP-like"/>
    <property type="match status" value="1"/>
</dbReference>